<feature type="domain" description="MurNAc-LAA" evidence="2">
    <location>
        <begin position="62"/>
        <end position="171"/>
    </location>
</feature>
<sequence length="330" mass="35664">MKIGLRGGHSPNCKGAMGILDEQAEVRKIYNEMVPMLQAAGHTVINCNSDSSTVNGELSEGTNKANANNCDIYVTIHMNASNGNGRGTEVFLYNNENLMMNQRAGNICNKFAQAGFPNRGVKFNTGYHDLNASRMPAMIVETIFCDNQHDADLYRKMGAKGIAELIVNGITGKSAESIKPTSQAAETPSQNPGKSTNNFGLWYRAHVEKLGWLPAVHDGQVAGTTGHGLRLEALKIDTRKLPGVKIKASAHIQSKGTVDYGYITHETVIGTTGQKKRLEAIMLDVEGLEGKKLYVQMHFHKDGWGNAVAGGDGGSFGISKETQAVKMWIA</sequence>
<dbReference type="OrthoDB" id="5344211at2"/>
<dbReference type="Proteomes" id="UP000254051">
    <property type="component" value="Unassembled WGS sequence"/>
</dbReference>
<evidence type="ECO:0000313" key="3">
    <source>
        <dbReference type="EMBL" id="SUQ14607.1"/>
    </source>
</evidence>
<dbReference type="SMART" id="SM00646">
    <property type="entry name" value="Ami_3"/>
    <property type="match status" value="1"/>
</dbReference>
<dbReference type="EMBL" id="UHJJ01000007">
    <property type="protein sequence ID" value="SUQ14607.1"/>
    <property type="molecule type" value="Genomic_DNA"/>
</dbReference>
<dbReference type="PANTHER" id="PTHR30404:SF8">
    <property type="entry name" value="AUTOLYSIN PH-RELATED"/>
    <property type="match status" value="1"/>
</dbReference>
<evidence type="ECO:0000313" key="4">
    <source>
        <dbReference type="Proteomes" id="UP000254051"/>
    </source>
</evidence>
<dbReference type="AlphaFoldDB" id="A0A315ZVV6"/>
<dbReference type="Gene3D" id="3.40.630.40">
    <property type="entry name" value="Zn-dependent exopeptidases"/>
    <property type="match status" value="1"/>
</dbReference>
<dbReference type="SUPFAM" id="SSF53187">
    <property type="entry name" value="Zn-dependent exopeptidases"/>
    <property type="match status" value="1"/>
</dbReference>
<dbReference type="GO" id="GO:0008745">
    <property type="term" value="F:N-acetylmuramoyl-L-alanine amidase activity"/>
    <property type="evidence" value="ECO:0007669"/>
    <property type="project" value="InterPro"/>
</dbReference>
<feature type="compositionally biased region" description="Polar residues" evidence="1">
    <location>
        <begin position="179"/>
        <end position="195"/>
    </location>
</feature>
<dbReference type="InterPro" id="IPR002508">
    <property type="entry name" value="MurNAc-LAA_cat"/>
</dbReference>
<proteinExistence type="predicted"/>
<dbReference type="InterPro" id="IPR050695">
    <property type="entry name" value="N-acetylmuramoyl_amidase_3"/>
</dbReference>
<keyword evidence="4" id="KW-1185">Reference proteome</keyword>
<dbReference type="Pfam" id="PF07538">
    <property type="entry name" value="ChW"/>
    <property type="match status" value="1"/>
</dbReference>
<feature type="region of interest" description="Disordered" evidence="1">
    <location>
        <begin position="176"/>
        <end position="195"/>
    </location>
</feature>
<gene>
    <name evidence="3" type="ORF">SAMN05216529_10760</name>
</gene>
<dbReference type="InterPro" id="IPR006637">
    <property type="entry name" value="ChW"/>
</dbReference>
<evidence type="ECO:0000259" key="2">
    <source>
        <dbReference type="SMART" id="SM00646"/>
    </source>
</evidence>
<protein>
    <submittedName>
        <fullName evidence="3">N-acetylmuramoyl-L-alanine amidase</fullName>
    </submittedName>
</protein>
<dbReference type="PANTHER" id="PTHR30404">
    <property type="entry name" value="N-ACETYLMURAMOYL-L-ALANINE AMIDASE"/>
    <property type="match status" value="1"/>
</dbReference>
<accession>A0A315ZVV6</accession>
<dbReference type="Pfam" id="PF01520">
    <property type="entry name" value="Amidase_3"/>
    <property type="match status" value="1"/>
</dbReference>
<organism evidence="3 4">
    <name type="scientific">Faecalicatena contorta</name>
    <dbReference type="NCBI Taxonomy" id="39482"/>
    <lineage>
        <taxon>Bacteria</taxon>
        <taxon>Bacillati</taxon>
        <taxon>Bacillota</taxon>
        <taxon>Clostridia</taxon>
        <taxon>Lachnospirales</taxon>
        <taxon>Lachnospiraceae</taxon>
        <taxon>Faecalicatena</taxon>
    </lineage>
</organism>
<dbReference type="RefSeq" id="WP_109711656.1">
    <property type="nucleotide sequence ID" value="NZ_QGDS01000007.1"/>
</dbReference>
<dbReference type="GO" id="GO:0009253">
    <property type="term" value="P:peptidoglycan catabolic process"/>
    <property type="evidence" value="ECO:0007669"/>
    <property type="project" value="InterPro"/>
</dbReference>
<reference evidence="4" key="1">
    <citation type="submission" date="2017-07" db="EMBL/GenBank/DDBJ databases">
        <authorList>
            <person name="Varghese N."/>
            <person name="Submissions S."/>
        </authorList>
    </citation>
    <scope>NUCLEOTIDE SEQUENCE [LARGE SCALE GENOMIC DNA]</scope>
    <source>
        <strain evidence="4">NLAE-zl-C134</strain>
    </source>
</reference>
<dbReference type="SMART" id="SM00728">
    <property type="entry name" value="ChW"/>
    <property type="match status" value="1"/>
</dbReference>
<evidence type="ECO:0000256" key="1">
    <source>
        <dbReference type="SAM" id="MobiDB-lite"/>
    </source>
</evidence>
<name>A0A315ZVV6_9FIRM</name>
<dbReference type="CDD" id="cd02696">
    <property type="entry name" value="MurNAc-LAA"/>
    <property type="match status" value="1"/>
</dbReference>
<dbReference type="GO" id="GO:0030288">
    <property type="term" value="C:outer membrane-bounded periplasmic space"/>
    <property type="evidence" value="ECO:0007669"/>
    <property type="project" value="TreeGrafter"/>
</dbReference>